<name>A0A8S1RW05_9CILI</name>
<comment type="caution">
    <text evidence="1">The sequence shown here is derived from an EMBL/GenBank/DDBJ whole genome shotgun (WGS) entry which is preliminary data.</text>
</comment>
<gene>
    <name evidence="1" type="ORF">PSON_ATCC_30995.1.T3130001</name>
</gene>
<evidence type="ECO:0000313" key="2">
    <source>
        <dbReference type="Proteomes" id="UP000692954"/>
    </source>
</evidence>
<accession>A0A8S1RW05</accession>
<evidence type="ECO:0000313" key="1">
    <source>
        <dbReference type="EMBL" id="CAD8130664.1"/>
    </source>
</evidence>
<keyword evidence="2" id="KW-1185">Reference proteome</keyword>
<dbReference type="OrthoDB" id="446578at2759"/>
<sequence length="86" mass="10395">MEKLKKDQLMWLPTRIIGRYRVSTKLSWIILQTDITVVIYWITNPQNLLRRNRLGGSERYIFWHEIKTNSEGPPVIQIFIFLDQYT</sequence>
<dbReference type="AlphaFoldDB" id="A0A8S1RW05"/>
<reference evidence="1" key="1">
    <citation type="submission" date="2021-01" db="EMBL/GenBank/DDBJ databases">
        <authorList>
            <consortium name="Genoscope - CEA"/>
            <person name="William W."/>
        </authorList>
    </citation>
    <scope>NUCLEOTIDE SEQUENCE</scope>
</reference>
<proteinExistence type="predicted"/>
<dbReference type="Proteomes" id="UP000692954">
    <property type="component" value="Unassembled WGS sequence"/>
</dbReference>
<protein>
    <submittedName>
        <fullName evidence="1">Uncharacterized protein</fullName>
    </submittedName>
</protein>
<dbReference type="EMBL" id="CAJJDN010000313">
    <property type="protein sequence ID" value="CAD8130664.1"/>
    <property type="molecule type" value="Genomic_DNA"/>
</dbReference>
<organism evidence="1 2">
    <name type="scientific">Paramecium sonneborni</name>
    <dbReference type="NCBI Taxonomy" id="65129"/>
    <lineage>
        <taxon>Eukaryota</taxon>
        <taxon>Sar</taxon>
        <taxon>Alveolata</taxon>
        <taxon>Ciliophora</taxon>
        <taxon>Intramacronucleata</taxon>
        <taxon>Oligohymenophorea</taxon>
        <taxon>Peniculida</taxon>
        <taxon>Parameciidae</taxon>
        <taxon>Paramecium</taxon>
    </lineage>
</organism>